<dbReference type="Gene3D" id="3.40.50.970">
    <property type="match status" value="2"/>
</dbReference>
<reference evidence="7 8" key="1">
    <citation type="submission" date="2019-04" db="EMBL/GenBank/DDBJ databases">
        <title>Sphingobacterium olei sp. nov., isolated from oil-contaminated soil.</title>
        <authorList>
            <person name="Liu B."/>
        </authorList>
    </citation>
    <scope>NUCLEOTIDE SEQUENCE [LARGE SCALE GENOMIC DNA]</scope>
    <source>
        <strain evidence="7 8">HAL-9</strain>
    </source>
</reference>
<evidence type="ECO:0000256" key="4">
    <source>
        <dbReference type="ARBA" id="ARBA00023052"/>
    </source>
</evidence>
<keyword evidence="5" id="KW-0464">Manganese</keyword>
<evidence type="ECO:0000256" key="1">
    <source>
        <dbReference type="ARBA" id="ARBA00022679"/>
    </source>
</evidence>
<dbReference type="InterPro" id="IPR004433">
    <property type="entry name" value="MenaQ_synth_MenD"/>
</dbReference>
<dbReference type="GO" id="GO:0009234">
    <property type="term" value="P:menaquinone biosynthetic process"/>
    <property type="evidence" value="ECO:0007669"/>
    <property type="project" value="InterPro"/>
</dbReference>
<dbReference type="GO" id="GO:0030976">
    <property type="term" value="F:thiamine pyrophosphate binding"/>
    <property type="evidence" value="ECO:0007669"/>
    <property type="project" value="InterPro"/>
</dbReference>
<feature type="domain" description="Thiamine pyrophosphate enzyme N-terminal TPP-binding" evidence="6">
    <location>
        <begin position="11"/>
        <end position="110"/>
    </location>
</feature>
<evidence type="ECO:0000313" key="7">
    <source>
        <dbReference type="EMBL" id="TJZ59878.1"/>
    </source>
</evidence>
<keyword evidence="2" id="KW-0479">Metal-binding</keyword>
<protein>
    <submittedName>
        <fullName evidence="7">2-succinyl-5-enolpyruvyl-6-hydroxy-3-cyclohexene-1-carboxylic-acid synthase</fullName>
        <ecNumber evidence="7">2.2.1.9</ecNumber>
    </submittedName>
</protein>
<sequence length="579" mass="65731">MYSDNPLILNLLSLLKQFGIRRIVISPGSRHFSIIHSMENDPFFDLYSVVDERSAAFFALGLIQRYNEPAAVCCTSGTSAINYGSAVVEAFYQRLPLLLLTADRLPEFLGQMEDQMFKQDDAFHHFIKYHGQLKQISNSFDEWFCNRVINEGLLALNHHGQGPVQLNIPIENHHLDTFAQTNLPAVRKITRYFSYERTEVWNGIANSLRGKKVMIIWGQTHHTAPELREVFNTAVKQLGAVVLTDNLSNWNGDNTLDDTFLLLRALKRSEKSEFSPDIVISMFGNYVFNGEIKGLLRPLGKSFEHWLIDPSGIICDPFKRLTRIFEMREDVFFSQILTAGIESKSDYYEKWKLISDILEEPKVPYSELYAIGDFIKSLPKNVDLHIANSSPIRMFSTFKLDPTIKVYCNRGVNGIDGCMSTTVGFSANTDNPVFLVIGDLTFFYDMNALWNRHLGSNIRILLLNNEGGAVMHMPLHDRMASILPKHVSAGHGTSAKGWVESLGIRYISATNERECQDGVQILTDNSYTGAVVLEVFTQKESDVKILKEYFKSLNRETLMDKVKMKASSKIKGVLKHFNI</sequence>
<evidence type="ECO:0000313" key="8">
    <source>
        <dbReference type="Proteomes" id="UP000306808"/>
    </source>
</evidence>
<evidence type="ECO:0000259" key="6">
    <source>
        <dbReference type="Pfam" id="PF02776"/>
    </source>
</evidence>
<accession>A0A4V5MM69</accession>
<dbReference type="PIRSF" id="PIRSF004983">
    <property type="entry name" value="MenD"/>
    <property type="match status" value="1"/>
</dbReference>
<dbReference type="PANTHER" id="PTHR42916">
    <property type="entry name" value="2-SUCCINYL-5-ENOLPYRUVYL-6-HYDROXY-3-CYCLOHEXENE-1-CARBOXYLATE SYNTHASE"/>
    <property type="match status" value="1"/>
</dbReference>
<comment type="caution">
    <text evidence="7">The sequence shown here is derived from an EMBL/GenBank/DDBJ whole genome shotgun (WGS) entry which is preliminary data.</text>
</comment>
<evidence type="ECO:0000256" key="5">
    <source>
        <dbReference type="ARBA" id="ARBA00023211"/>
    </source>
</evidence>
<dbReference type="InterPro" id="IPR029061">
    <property type="entry name" value="THDP-binding"/>
</dbReference>
<keyword evidence="4" id="KW-0786">Thiamine pyrophosphate</keyword>
<dbReference type="InterPro" id="IPR012001">
    <property type="entry name" value="Thiamin_PyroP_enz_TPP-bd_dom"/>
</dbReference>
<dbReference type="GO" id="GO:0070204">
    <property type="term" value="F:2-succinyl-5-enolpyruvyl-6-hydroxy-3-cyclohexene-1-carboxylic-acid synthase activity"/>
    <property type="evidence" value="ECO:0007669"/>
    <property type="project" value="UniProtKB-EC"/>
</dbReference>
<organism evidence="7 8">
    <name type="scientific">Sphingobacterium olei</name>
    <dbReference type="NCBI Taxonomy" id="2571155"/>
    <lineage>
        <taxon>Bacteria</taxon>
        <taxon>Pseudomonadati</taxon>
        <taxon>Bacteroidota</taxon>
        <taxon>Sphingobacteriia</taxon>
        <taxon>Sphingobacteriales</taxon>
        <taxon>Sphingobacteriaceae</taxon>
        <taxon>Sphingobacterium</taxon>
    </lineage>
</organism>
<dbReference type="Proteomes" id="UP000306808">
    <property type="component" value="Unassembled WGS sequence"/>
</dbReference>
<evidence type="ECO:0000256" key="3">
    <source>
        <dbReference type="ARBA" id="ARBA00022842"/>
    </source>
</evidence>
<dbReference type="GO" id="GO:0046872">
    <property type="term" value="F:metal ion binding"/>
    <property type="evidence" value="ECO:0007669"/>
    <property type="project" value="UniProtKB-KW"/>
</dbReference>
<name>A0A4V5MM69_9SPHI</name>
<proteinExistence type="predicted"/>
<dbReference type="CDD" id="cd07037">
    <property type="entry name" value="TPP_PYR_MenD"/>
    <property type="match status" value="1"/>
</dbReference>
<dbReference type="Pfam" id="PF02776">
    <property type="entry name" value="TPP_enzyme_N"/>
    <property type="match status" value="1"/>
</dbReference>
<dbReference type="EC" id="2.2.1.9" evidence="7"/>
<dbReference type="RefSeq" id="WP_136901819.1">
    <property type="nucleotide sequence ID" value="NZ_SUME01000005.1"/>
</dbReference>
<dbReference type="Gene3D" id="3.40.50.1220">
    <property type="entry name" value="TPP-binding domain"/>
    <property type="match status" value="1"/>
</dbReference>
<dbReference type="AlphaFoldDB" id="A0A4V5MM69"/>
<keyword evidence="3" id="KW-0460">Magnesium</keyword>
<dbReference type="SUPFAM" id="SSF52518">
    <property type="entry name" value="Thiamin diphosphate-binding fold (THDP-binding)"/>
    <property type="match status" value="2"/>
</dbReference>
<dbReference type="OrthoDB" id="9791859at2"/>
<keyword evidence="8" id="KW-1185">Reference proteome</keyword>
<dbReference type="PANTHER" id="PTHR42916:SF1">
    <property type="entry name" value="PROTEIN PHYLLO, CHLOROPLASTIC"/>
    <property type="match status" value="1"/>
</dbReference>
<gene>
    <name evidence="7" type="primary">menD</name>
    <name evidence="7" type="ORF">FAZ15_13360</name>
</gene>
<keyword evidence="1 7" id="KW-0808">Transferase</keyword>
<evidence type="ECO:0000256" key="2">
    <source>
        <dbReference type="ARBA" id="ARBA00022723"/>
    </source>
</evidence>
<dbReference type="NCBIfam" id="TIGR00173">
    <property type="entry name" value="menD"/>
    <property type="match status" value="1"/>
</dbReference>
<dbReference type="EMBL" id="SUME01000005">
    <property type="protein sequence ID" value="TJZ59878.1"/>
    <property type="molecule type" value="Genomic_DNA"/>
</dbReference>